<proteinExistence type="predicted"/>
<organism evidence="6 7">
    <name type="scientific">Pseudoloma neurophilia</name>
    <dbReference type="NCBI Taxonomy" id="146866"/>
    <lineage>
        <taxon>Eukaryota</taxon>
        <taxon>Fungi</taxon>
        <taxon>Fungi incertae sedis</taxon>
        <taxon>Microsporidia</taxon>
        <taxon>Pseudoloma</taxon>
    </lineage>
</organism>
<keyword evidence="6" id="KW-0647">Proteasome</keyword>
<gene>
    <name evidence="6" type="ORF">M153_11320002587</name>
</gene>
<evidence type="ECO:0000256" key="1">
    <source>
        <dbReference type="ARBA" id="ARBA00011420"/>
    </source>
</evidence>
<dbReference type="VEuPathDB" id="MicrosporidiaDB:M153_11320002587"/>
<dbReference type="InterPro" id="IPR036612">
    <property type="entry name" value="KH_dom_type_1_sf"/>
</dbReference>
<dbReference type="InterPro" id="IPR004087">
    <property type="entry name" value="KH_dom"/>
</dbReference>
<dbReference type="SUPFAM" id="SSF54791">
    <property type="entry name" value="Eukaryotic type KH-domain (KH-domain type I)"/>
    <property type="match status" value="1"/>
</dbReference>
<dbReference type="AlphaFoldDB" id="A0A0R0LV80"/>
<evidence type="ECO:0000256" key="2">
    <source>
        <dbReference type="ARBA" id="ARBA00016042"/>
    </source>
</evidence>
<protein>
    <recommendedName>
        <fullName evidence="2">Pre-rRNA-processing protein PNO1</fullName>
    </recommendedName>
</protein>
<dbReference type="InterPro" id="IPR055211">
    <property type="entry name" value="KH_PNO1_2nd"/>
</dbReference>
<dbReference type="OrthoDB" id="1932641at2759"/>
<keyword evidence="7" id="KW-1185">Reference proteome</keyword>
<dbReference type="EMBL" id="LGUB01000396">
    <property type="protein sequence ID" value="KRH93299.1"/>
    <property type="molecule type" value="Genomic_DNA"/>
</dbReference>
<dbReference type="Proteomes" id="UP000051530">
    <property type="component" value="Unassembled WGS sequence"/>
</dbReference>
<dbReference type="GO" id="GO:0000502">
    <property type="term" value="C:proteasome complex"/>
    <property type="evidence" value="ECO:0007669"/>
    <property type="project" value="UniProtKB-KW"/>
</dbReference>
<dbReference type="Gene3D" id="3.30.1370.10">
    <property type="entry name" value="K Homology domain, type 1"/>
    <property type="match status" value="1"/>
</dbReference>
<sequence>MDFSVRSVNVSIPSVSKFKNCWLEIYTPMVNILDVEVRMNLTVPCIDIRTGVKNDQVKLEMAESFVQAIVDGFTPQQALPLLKSGTTRLQFHISEIKRLSNDSTSRAIGRIIGREGKVKLAIENTFHISMIIKDDQIFLIGDNESLRQAKESISRLVLGAHPGSILNKLKVVASKQRKGYFETVYLNDERKEI</sequence>
<evidence type="ECO:0000313" key="7">
    <source>
        <dbReference type="Proteomes" id="UP000051530"/>
    </source>
</evidence>
<dbReference type="GO" id="GO:0003723">
    <property type="term" value="F:RNA binding"/>
    <property type="evidence" value="ECO:0007669"/>
    <property type="project" value="UniProtKB-KW"/>
</dbReference>
<comment type="function">
    <text evidence="4">Required for small ribosomal subunit (SSU) synthesis. Has a role in the processing of early nucleolar and late cytoplasmic pre-RNA species.</text>
</comment>
<dbReference type="PANTHER" id="PTHR12826">
    <property type="entry name" value="RIBONUCLEASE Y"/>
    <property type="match status" value="1"/>
</dbReference>
<accession>A0A0R0LV80</accession>
<evidence type="ECO:0000259" key="5">
    <source>
        <dbReference type="SMART" id="SM00322"/>
    </source>
</evidence>
<name>A0A0R0LV80_9MICR</name>
<evidence type="ECO:0000313" key="6">
    <source>
        <dbReference type="EMBL" id="KRH93299.1"/>
    </source>
</evidence>
<comment type="subunit">
    <text evidence="1">Component of the small ribosomal subunit, ribosomal RNA processing complex (SSU RRP complex).</text>
</comment>
<evidence type="ECO:0000256" key="3">
    <source>
        <dbReference type="ARBA" id="ARBA00022884"/>
    </source>
</evidence>
<evidence type="ECO:0000256" key="4">
    <source>
        <dbReference type="ARBA" id="ARBA00025554"/>
    </source>
</evidence>
<dbReference type="Pfam" id="PF22891">
    <property type="entry name" value="KH_PNO1_2nd"/>
    <property type="match status" value="1"/>
</dbReference>
<keyword evidence="3" id="KW-0694">RNA-binding</keyword>
<comment type="caution">
    <text evidence="6">The sequence shown here is derived from an EMBL/GenBank/DDBJ whole genome shotgun (WGS) entry which is preliminary data.</text>
</comment>
<dbReference type="GO" id="GO:0005634">
    <property type="term" value="C:nucleus"/>
    <property type="evidence" value="ECO:0007669"/>
    <property type="project" value="TreeGrafter"/>
</dbReference>
<feature type="domain" description="K Homology" evidence="5">
    <location>
        <begin position="85"/>
        <end position="158"/>
    </location>
</feature>
<reference evidence="6 7" key="1">
    <citation type="submission" date="2015-07" db="EMBL/GenBank/DDBJ databases">
        <title>The genome of Pseudoloma neurophilia, a relevant intracellular parasite of the zebrafish.</title>
        <authorList>
            <person name="Ndikumana S."/>
            <person name="Pelin A."/>
            <person name="Sanders J."/>
            <person name="Corradi N."/>
        </authorList>
    </citation>
    <scope>NUCLEOTIDE SEQUENCE [LARGE SCALE GENOMIC DNA]</scope>
    <source>
        <strain evidence="6 7">MK1</strain>
    </source>
</reference>
<dbReference type="PANTHER" id="PTHR12826:SF13">
    <property type="entry name" value="RNA-BINDING PROTEIN PNO1"/>
    <property type="match status" value="1"/>
</dbReference>
<dbReference type="SMART" id="SM00322">
    <property type="entry name" value="KH"/>
    <property type="match status" value="1"/>
</dbReference>